<organism evidence="1 2">
    <name type="scientific">Araneus ventricosus</name>
    <name type="common">Orbweaver spider</name>
    <name type="synonym">Epeira ventricosa</name>
    <dbReference type="NCBI Taxonomy" id="182803"/>
    <lineage>
        <taxon>Eukaryota</taxon>
        <taxon>Metazoa</taxon>
        <taxon>Ecdysozoa</taxon>
        <taxon>Arthropoda</taxon>
        <taxon>Chelicerata</taxon>
        <taxon>Arachnida</taxon>
        <taxon>Araneae</taxon>
        <taxon>Araneomorphae</taxon>
        <taxon>Entelegynae</taxon>
        <taxon>Araneoidea</taxon>
        <taxon>Araneidae</taxon>
        <taxon>Araneus</taxon>
    </lineage>
</organism>
<dbReference type="EMBL" id="BGPR01035188">
    <property type="protein sequence ID" value="GBO09895.1"/>
    <property type="molecule type" value="Genomic_DNA"/>
</dbReference>
<dbReference type="AlphaFoldDB" id="A0A4Y2UA69"/>
<accession>A0A4Y2UA69</accession>
<dbReference type="OrthoDB" id="6382900at2759"/>
<proteinExistence type="predicted"/>
<evidence type="ECO:0000313" key="1">
    <source>
        <dbReference type="EMBL" id="GBO09895.1"/>
    </source>
</evidence>
<evidence type="ECO:0000313" key="2">
    <source>
        <dbReference type="Proteomes" id="UP000499080"/>
    </source>
</evidence>
<name>A0A4Y2UA69_ARAVE</name>
<sequence length="124" mass="14000">MQEKQTTSKKYALLTFLACGGLVAKSQLRGRIDTGWRTQSSDLWYLCHYGSLAFKAQELKLGFNDELKFGFSDELKLGFSDELKLGFSDELKHGFSDELKFGFSDELKLGFSDELKLGFSDESS</sequence>
<gene>
    <name evidence="1" type="ORF">AVEN_144393_1</name>
</gene>
<reference evidence="1 2" key="1">
    <citation type="journal article" date="2019" name="Sci. Rep.">
        <title>Orb-weaving spider Araneus ventricosus genome elucidates the spidroin gene catalogue.</title>
        <authorList>
            <person name="Kono N."/>
            <person name="Nakamura H."/>
            <person name="Ohtoshi R."/>
            <person name="Moran D.A.P."/>
            <person name="Shinohara A."/>
            <person name="Yoshida Y."/>
            <person name="Fujiwara M."/>
            <person name="Mori M."/>
            <person name="Tomita M."/>
            <person name="Arakawa K."/>
        </authorList>
    </citation>
    <scope>NUCLEOTIDE SEQUENCE [LARGE SCALE GENOMIC DNA]</scope>
</reference>
<keyword evidence="2" id="KW-1185">Reference proteome</keyword>
<dbReference type="Proteomes" id="UP000499080">
    <property type="component" value="Unassembled WGS sequence"/>
</dbReference>
<comment type="caution">
    <text evidence="1">The sequence shown here is derived from an EMBL/GenBank/DDBJ whole genome shotgun (WGS) entry which is preliminary data.</text>
</comment>
<protein>
    <submittedName>
        <fullName evidence="1">Uncharacterized protein</fullName>
    </submittedName>
</protein>